<feature type="region of interest" description="Disordered" evidence="1">
    <location>
        <begin position="570"/>
        <end position="610"/>
    </location>
</feature>
<accession>A0A1S3H138</accession>
<feature type="region of interest" description="Disordered" evidence="1">
    <location>
        <begin position="130"/>
        <end position="177"/>
    </location>
</feature>
<name>A0A1S3H138_LINAN</name>
<sequence length="2556" mass="300420">MFVCHRSPSGHPVQSNVSEQASVDYRGSTRASGRSTFGCRLSRGQQTAKTSHINSDTHSASGYKASDVGSASDSVTLYCQSDNTLTTKELETPYTAAPYCENEMNEAEKVQHWLNVSSFQTEVMRLASPGWSDHERHPSSLESSFQSAGSSCPLSMSELTTRPPQKRSQDGHQMSQNEQVNQRIFLNQYVNKKLDTLTTMNGNHSWSQFQGSSGGLTNSQDPYSSGFNSSWNYESGSYRQNKNFSPNSYGFTSSGPHLATYGNVNQSGTGNLTGSNGYTQMDSMGYPPLDSSIDQYKPVSTELKEHRERIAQIDQQLLSLDKEIMSCDGQERWKGLPQEQPSVNLYPYNTMSMGNSVRSNTSQIYPHGNLQTDSSFLSKSSLRESSAGDYNSFAHEGMNSTHNYDHSVPRLNTFMSSSQTTDPTLTLSSFEGQGKTHTKMNGSPKCSLNIPKIVQRQTTTALAEKSGNFTSTAIQTSPNKSDLDIAPNDLSLALTPAKGSQGSRVMSSHKLGIGPNVKGRIVQSNLPLDDLSPLFSQATPLKLSTGLPTKSGSHLPQPLSKGVAMLEDKRPARDSGMKLSDDKRVTPYKHSSRHQRSWSSPRLSFDSDESLSSEEDVDSLLNRSVELQSHIRVSCDETDAYQPLSPTGWRGYSPSPTQFARSLRRTHSVESIVGKFDTDSNSFTITSMRTNLRWEDAYVYGSRSPSMVSPTLRDNLKGRCYSPSSSSSTCMPRSTTEESTNGTSSSQWAIRLIEALHNTDPVARQCLVLKARCFRRWQSLVRETRRQKTDDNHAICYYHRKLLARCFKHWREEVENGRQLHAAIALYRKHALRKGIQGLRFAVQQSRHLEDVLETKMKQHLLSKYFHEWQERASDSRENTIRNAFNRWRQFKLQSERMKLLENMAERRLLSKAYSVWKGHFKDQQQEGVAALHYKVTVLGKGWKAWKHFTTISLVRSRRKEVAKIHYEERLLHRTFHHMKETAQKSQMAEIFYRHRLLARMFRQFHEASQLSKAHRLRVMAETKEYRRLVLLKSFFAHWREELREQRANNVARKRLESRAFEIWKLRWRRNLLHRQVRETRANEELKHMVLQGWQEAVRRQRQDREAAVELLQKVVCSHWLREWHDYTQRMVEMRASYAEFVQKRALQTKRRYMKTWQAQLHTKLTQQKAKELWTLKCVRRAVYKWHSLVYRRRLEIMLQQSQPLRDRALVKAYLKRWIHAKQQLDCEKDRADIAYSAMQKKGLQRMFVRWRILTQQELTIAPLKSKKRRKEIARVFDSWRARVLTKRKGLELKASFHHLQMQKIFTKWRLKTQSLVLQQKVALSSHLHLLRQCFSGWCELVERRKNYENFTKCCSQQHLSRAFQTWRCNLGEVRAEREEEEAEQARVKTLLASCLRTWRAKLSQQRWLEETLLKRTAEQHCARLVRGCFIQWKLQYQGAAKARYLEEELGQRRLQRIFKVWQDQTSQSFHDSIAQFHANMAAITPRDSMERNDSVLSGLSQTSSVSSSGFQSIPWQQHSGMAYPLNGQLDSSMSTSPTLDGQHFGQLLIQDLIHVGKDEEKDDVFSYHEVLSQSDIGSAVSTPRFKLLDSPRKRELSEEKQKSLDRRISYEKALSIERANYEQEKSSLLRAGSLLEPLNIDIDWSATSDIQELLVWVVKRWQHWPVSAAFEQWKEYVAQRRVTKYLQTEASARCENLKLHWAFDQWKHGVIAMATARKYHESCLLRRCFTALKEYTVSRKMKQEQKRRADDFREAMLLQKVLETWTQKHQDKQQCEVSLTAESPRLSGLGNYVQRKIQTKSLRYCMHVWVMRYTQLQEVKRYHSCSLVKRCFRGWLTWTRERSDMRAKSEEFCQKRLKRAALRGWQRRYRNTYLAEQRYVLVWKEFLADILERWHFWAAERHLQSAVGEQLEARLRLRAVAKTFRTWKAETHKCQQMQKIYHASLLSRSFHAWQKLAQRKKELAERLSDFVVRQQENKLRRVFLAWKSDWLRSKAESEFQQLRVHHNVVKMAKKWKQRTQQSRGERQRRKVLLAMAFKCWRGQLQNKLSLKGKVYILGRLWRWKAQRNLTQENMALQLQDKFRRRQLSRVFTHWKETYWKLHCAEQHHIDSLVASAFQGWLEFTEKKKDLAYKLQLYLDKRHTDQLIVAMKIWKKEFKGSARRKKLLQHHLEERNHKLVNRMFVKWHDETLRQRAEKRYEGSILLRIVVSWHKWAHDKRARMARCQELQTSFARNNLRSAFLTWHQNTRVQHRAAAHYQQTLTVRMFFSWLHHVRHQKQLKQLSTQFQQRKTAIISQHAFLKWKLRYQVNMQLNVLVKQKQAMHERKLLQDCFALWIEKVCERQAHEHYERVLMRRAMAQWKRFVHKKRMEKQMEGDLMDLAQQHYEASLRKLVLHAWCSEVLVARQLKKRQLHLVARYAKIWKQRVAMVKAAKQMAQKHKVDHCWRKWRKALIQSQVSKNMLIQDNKQVLTQVFVTWRQMALLRSLAKKCSQQQQSHQLRLTFQQWRQKYNSSSSGGSCRSSNASLCTTDRSYISGRSSVDTPLPMVMPFSEQF</sequence>
<feature type="region of interest" description="Disordered" evidence="1">
    <location>
        <begin position="496"/>
        <end position="516"/>
    </location>
</feature>
<proteinExistence type="predicted"/>
<evidence type="ECO:0000259" key="2">
    <source>
        <dbReference type="Pfam" id="PF08457"/>
    </source>
</evidence>
<reference evidence="4" key="1">
    <citation type="submission" date="2025-08" db="UniProtKB">
        <authorList>
            <consortium name="RefSeq"/>
        </authorList>
    </citation>
    <scope>IDENTIFICATION</scope>
    <source>
        <tissue evidence="4">Gonads</tissue>
    </source>
</reference>
<protein>
    <submittedName>
        <fullName evidence="4">Uncharacterized protein LOC106151252</fullName>
    </submittedName>
</protein>
<dbReference type="Pfam" id="PF08457">
    <property type="entry name" value="Sfi1"/>
    <property type="match status" value="2"/>
</dbReference>
<organism evidence="3 4">
    <name type="scientific">Lingula anatina</name>
    <name type="common">Brachiopod</name>
    <name type="synonym">Lingula unguis</name>
    <dbReference type="NCBI Taxonomy" id="7574"/>
    <lineage>
        <taxon>Eukaryota</taxon>
        <taxon>Metazoa</taxon>
        <taxon>Spiralia</taxon>
        <taxon>Lophotrochozoa</taxon>
        <taxon>Brachiopoda</taxon>
        <taxon>Linguliformea</taxon>
        <taxon>Lingulata</taxon>
        <taxon>Lingulida</taxon>
        <taxon>Linguloidea</taxon>
        <taxon>Lingulidae</taxon>
        <taxon>Lingula</taxon>
    </lineage>
</organism>
<feature type="region of interest" description="Disordered" evidence="1">
    <location>
        <begin position="723"/>
        <end position="742"/>
    </location>
</feature>
<feature type="domain" description="Sfi1 spindle body" evidence="2">
    <location>
        <begin position="770"/>
        <end position="1252"/>
    </location>
</feature>
<dbReference type="OrthoDB" id="6075649at2759"/>
<evidence type="ECO:0000256" key="1">
    <source>
        <dbReference type="SAM" id="MobiDB-lite"/>
    </source>
</evidence>
<dbReference type="InterPro" id="IPR052270">
    <property type="entry name" value="CACF_protein"/>
</dbReference>
<dbReference type="KEGG" id="lak:106151252"/>
<keyword evidence="3" id="KW-1185">Reference proteome</keyword>
<dbReference type="GeneID" id="106151252"/>
<evidence type="ECO:0000313" key="4">
    <source>
        <dbReference type="RefSeq" id="XP_013379855.1"/>
    </source>
</evidence>
<dbReference type="RefSeq" id="XP_013379855.1">
    <property type="nucleotide sequence ID" value="XM_013524401.1"/>
</dbReference>
<dbReference type="InParanoid" id="A0A1S3H138"/>
<dbReference type="InterPro" id="IPR013665">
    <property type="entry name" value="Sfi1_dom"/>
</dbReference>
<feature type="compositionally biased region" description="Polar residues" evidence="1">
    <location>
        <begin position="12"/>
        <end position="21"/>
    </location>
</feature>
<dbReference type="GO" id="GO:0019902">
    <property type="term" value="F:phosphatase binding"/>
    <property type="evidence" value="ECO:0007669"/>
    <property type="project" value="TreeGrafter"/>
</dbReference>
<feature type="compositionally biased region" description="Basic and acidic residues" evidence="1">
    <location>
        <begin position="570"/>
        <end position="585"/>
    </location>
</feature>
<gene>
    <name evidence="4" type="primary">LOC106151252</name>
</gene>
<feature type="compositionally biased region" description="Basic residues" evidence="1">
    <location>
        <begin position="586"/>
        <end position="596"/>
    </location>
</feature>
<feature type="compositionally biased region" description="Polar residues" evidence="1">
    <location>
        <begin position="43"/>
        <end position="60"/>
    </location>
</feature>
<feature type="compositionally biased region" description="Polar residues" evidence="1">
    <location>
        <begin position="140"/>
        <end position="163"/>
    </location>
</feature>
<feature type="region of interest" description="Disordered" evidence="1">
    <location>
        <begin position="1"/>
        <end position="66"/>
    </location>
</feature>
<dbReference type="STRING" id="7574.A0A1S3H138"/>
<dbReference type="Proteomes" id="UP000085678">
    <property type="component" value="Unplaced"/>
</dbReference>
<feature type="domain" description="Sfi1 spindle body" evidence="2">
    <location>
        <begin position="2151"/>
        <end position="2311"/>
    </location>
</feature>
<dbReference type="PANTHER" id="PTHR22028">
    <property type="entry name" value="SFI1 SPINDLE BODY DOMAIN-CONTAINING PROTEIN-RELATED"/>
    <property type="match status" value="1"/>
</dbReference>
<dbReference type="PANTHER" id="PTHR22028:SF4">
    <property type="entry name" value="PROTEIN SFI1 HOMOLOG"/>
    <property type="match status" value="1"/>
</dbReference>
<evidence type="ECO:0000313" key="3">
    <source>
        <dbReference type="Proteomes" id="UP000085678"/>
    </source>
</evidence>